<protein>
    <recommendedName>
        <fullName evidence="2">Ig-like domain-containing protein</fullName>
    </recommendedName>
</protein>
<feature type="compositionally biased region" description="Acidic residues" evidence="1">
    <location>
        <begin position="63"/>
        <end position="73"/>
    </location>
</feature>
<feature type="region of interest" description="Disordered" evidence="1">
    <location>
        <begin position="60"/>
        <end position="93"/>
    </location>
</feature>
<name>A0ABV9U488_9ACTN</name>
<feature type="compositionally biased region" description="Gly residues" evidence="1">
    <location>
        <begin position="523"/>
        <end position="536"/>
    </location>
</feature>
<evidence type="ECO:0000313" key="4">
    <source>
        <dbReference type="Proteomes" id="UP001595872"/>
    </source>
</evidence>
<reference evidence="4" key="1">
    <citation type="journal article" date="2019" name="Int. J. Syst. Evol. Microbiol.">
        <title>The Global Catalogue of Microorganisms (GCM) 10K type strain sequencing project: providing services to taxonomists for standard genome sequencing and annotation.</title>
        <authorList>
            <consortium name="The Broad Institute Genomics Platform"/>
            <consortium name="The Broad Institute Genome Sequencing Center for Infectious Disease"/>
            <person name="Wu L."/>
            <person name="Ma J."/>
        </authorList>
    </citation>
    <scope>NUCLEOTIDE SEQUENCE [LARGE SCALE GENOMIC DNA]</scope>
    <source>
        <strain evidence="4">KLKA75</strain>
    </source>
</reference>
<feature type="compositionally biased region" description="Low complexity" evidence="1">
    <location>
        <begin position="537"/>
        <end position="546"/>
    </location>
</feature>
<feature type="compositionally biased region" description="Gly residues" evidence="1">
    <location>
        <begin position="577"/>
        <end position="592"/>
    </location>
</feature>
<accession>A0ABV9U488</accession>
<comment type="caution">
    <text evidence="3">The sequence shown here is derived from an EMBL/GenBank/DDBJ whole genome shotgun (WGS) entry which is preliminary data.</text>
</comment>
<dbReference type="RefSeq" id="WP_378260067.1">
    <property type="nucleotide sequence ID" value="NZ_JBHSIT010000009.1"/>
</dbReference>
<dbReference type="InterPro" id="IPR007110">
    <property type="entry name" value="Ig-like_dom"/>
</dbReference>
<dbReference type="Gene3D" id="3.60.110.10">
    <property type="entry name" value="Carbon-nitrogen hydrolase"/>
    <property type="match status" value="1"/>
</dbReference>
<dbReference type="EMBL" id="JBHSIT010000009">
    <property type="protein sequence ID" value="MFC4911300.1"/>
    <property type="molecule type" value="Genomic_DNA"/>
</dbReference>
<evidence type="ECO:0000259" key="2">
    <source>
        <dbReference type="PROSITE" id="PS50835"/>
    </source>
</evidence>
<evidence type="ECO:0000256" key="1">
    <source>
        <dbReference type="SAM" id="MobiDB-lite"/>
    </source>
</evidence>
<dbReference type="PROSITE" id="PS50835">
    <property type="entry name" value="IG_LIKE"/>
    <property type="match status" value="1"/>
</dbReference>
<dbReference type="InterPro" id="IPR036526">
    <property type="entry name" value="C-N_Hydrolase_sf"/>
</dbReference>
<feature type="region of interest" description="Disordered" evidence="1">
    <location>
        <begin position="505"/>
        <end position="604"/>
    </location>
</feature>
<proteinExistence type="predicted"/>
<evidence type="ECO:0000313" key="3">
    <source>
        <dbReference type="EMBL" id="MFC4911300.1"/>
    </source>
</evidence>
<feature type="compositionally biased region" description="Low complexity" evidence="1">
    <location>
        <begin position="553"/>
        <end position="562"/>
    </location>
</feature>
<dbReference type="Proteomes" id="UP001595872">
    <property type="component" value="Unassembled WGS sequence"/>
</dbReference>
<gene>
    <name evidence="3" type="ORF">ACFPCY_28620</name>
</gene>
<sequence>MTDRPAAHPPETAAYPADPADLFVRLYDELPAELHRSWAPNLWYEDDRVRRVAAELRDRIIDPDLDADPDPDPDGPARAPDPDPDGPARDPLDPAATAALVEAEGDRGRFALLLALDGALALANPYGPFYDASAMTGITVRYLVEGRFDSGAAGGALLPRCALPGRPEGMRTLPDFFGVHRVPPDLWRRIDHKRLPAVHDPHLPRDEPIEVGCAPLMESYDDVRIDFGERAGRTVYRLRPSGSASVRARIRTIVRRLDEAGARIAVLPEATLTDGLLDAWKEAAFDTASRDGSLRLLLVGSGPVGGGDPPPNRAVLIDRWTGTELLVQDKMSPFVLGTQQMRDWALPGAPDAGTAEEDIEPGTTVRLLDSSLGRLAVLICEDLSRADRWDRELMAAGASHLLVPIFSKPILRYRWEEQNAQRQVNTLGAWVVVANSLVVANGTAPGPADGERYSCLVAGPAGATRLDYASALAFGSARHGDEPGLTADGKLPAVHAGAAHEPWLPHWADDLDGPLDAAPDGKPGNGLNGDANGGSNGDANSGLNGDANGGSNGDANSGLNGDANGGSNGDASSGLNGDAGGGLGGSLGGDGALHGAEPDDLTLD</sequence>
<keyword evidence="4" id="KW-1185">Reference proteome</keyword>
<dbReference type="SUPFAM" id="SSF56317">
    <property type="entry name" value="Carbon-nitrogen hydrolase"/>
    <property type="match status" value="1"/>
</dbReference>
<feature type="domain" description="Ig-like" evidence="2">
    <location>
        <begin position="350"/>
        <end position="473"/>
    </location>
</feature>
<organism evidence="3 4">
    <name type="scientific">Actinomadura gamaensis</name>
    <dbReference type="NCBI Taxonomy" id="1763541"/>
    <lineage>
        <taxon>Bacteria</taxon>
        <taxon>Bacillati</taxon>
        <taxon>Actinomycetota</taxon>
        <taxon>Actinomycetes</taxon>
        <taxon>Streptosporangiales</taxon>
        <taxon>Thermomonosporaceae</taxon>
        <taxon>Actinomadura</taxon>
    </lineage>
</organism>